<dbReference type="KEGG" id="smx:SM11_pC0084"/>
<evidence type="ECO:0000313" key="1">
    <source>
        <dbReference type="EMBL" id="AEH81157.1"/>
    </source>
</evidence>
<dbReference type="HOGENOM" id="CLU_2439172_0_0_5"/>
<accession>F7XAX3</accession>
<dbReference type="Proteomes" id="UP000009045">
    <property type="component" value="Plasmid pSmeSM11c"/>
</dbReference>
<keyword evidence="1" id="KW-0614">Plasmid</keyword>
<sequence length="90" mass="9238">MATHPAVVAENREILPRQLPGDPSVSFLVAASQATEAVLQGAEDGISPLAAQRLTTTQASRSQARHMAPRAMNSSTSSIAVAIGFGTGPI</sequence>
<organism evidence="1 2">
    <name type="scientific">Sinorhizobium meliloti (strain SM11)</name>
    <dbReference type="NCBI Taxonomy" id="707241"/>
    <lineage>
        <taxon>Bacteria</taxon>
        <taxon>Pseudomonadati</taxon>
        <taxon>Pseudomonadota</taxon>
        <taxon>Alphaproteobacteria</taxon>
        <taxon>Hyphomicrobiales</taxon>
        <taxon>Rhizobiaceae</taxon>
        <taxon>Sinorhizobium/Ensifer group</taxon>
        <taxon>Sinorhizobium</taxon>
    </lineage>
</organism>
<gene>
    <name evidence="1" type="ordered locus">SM11_pC0084</name>
</gene>
<dbReference type="EMBL" id="CP001831">
    <property type="protein sequence ID" value="AEH81157.1"/>
    <property type="molecule type" value="Genomic_DNA"/>
</dbReference>
<name>F7XAX3_SINMM</name>
<evidence type="ECO:0000313" key="2">
    <source>
        <dbReference type="Proteomes" id="UP000009045"/>
    </source>
</evidence>
<protein>
    <submittedName>
        <fullName evidence="1">Uncharacterized protein</fullName>
    </submittedName>
</protein>
<reference evidence="1 2" key="1">
    <citation type="journal article" date="2011" name="J. Biotechnol.">
        <title>The complete genome sequence of the dominant Sinorhizobium meliloti field isolate SM11 extends the S. meliloti pan-genome.</title>
        <authorList>
            <person name="Schneiker-Bekel S."/>
            <person name="Wibberg D."/>
            <person name="Bekel T."/>
            <person name="Blom J."/>
            <person name="Linke B."/>
            <person name="Neuweger H."/>
            <person name="Stiens M."/>
            <person name="Vorholter F.J."/>
            <person name="Weidner S."/>
            <person name="Goesmann A."/>
            <person name="Puhler A."/>
            <person name="Schluter A."/>
        </authorList>
    </citation>
    <scope>NUCLEOTIDE SEQUENCE [LARGE SCALE GENOMIC DNA]</scope>
    <source>
        <strain evidence="1 2">SM11</strain>
        <plasmid evidence="2">pSmeSM11c</plasmid>
    </source>
</reference>
<geneLocation type="plasmid" evidence="1 2">
    <name>pSmeSM11c</name>
</geneLocation>
<proteinExistence type="predicted"/>
<dbReference type="AlphaFoldDB" id="F7XAX3"/>